<evidence type="ECO:0000256" key="2">
    <source>
        <dbReference type="SAM" id="Phobius"/>
    </source>
</evidence>
<keyword evidence="2" id="KW-0812">Transmembrane</keyword>
<proteinExistence type="predicted"/>
<dbReference type="EMBL" id="CAEZWA010000030">
    <property type="protein sequence ID" value="CAB4640267.1"/>
    <property type="molecule type" value="Genomic_DNA"/>
</dbReference>
<sequence length="70" mass="8074">MDWKVFWDVFLALVPPTLMGVVVYVLMRSIFRADSNERRAYAKIEAEMRQSQAGEKPLLEAKKASKNSQK</sequence>
<gene>
    <name evidence="3" type="ORF">UFOPK2044_00680</name>
    <name evidence="4" type="ORF">UFOPK2165_00260</name>
</gene>
<keyword evidence="2" id="KW-1133">Transmembrane helix</keyword>
<reference evidence="3" key="1">
    <citation type="submission" date="2020-05" db="EMBL/GenBank/DDBJ databases">
        <authorList>
            <person name="Chiriac C."/>
            <person name="Salcher M."/>
            <person name="Ghai R."/>
            <person name="Kavagutti S V."/>
        </authorList>
    </citation>
    <scope>NUCLEOTIDE SEQUENCE</scope>
</reference>
<feature type="transmembrane region" description="Helical" evidence="2">
    <location>
        <begin position="6"/>
        <end position="27"/>
    </location>
</feature>
<organism evidence="3">
    <name type="scientific">freshwater metagenome</name>
    <dbReference type="NCBI Taxonomy" id="449393"/>
    <lineage>
        <taxon>unclassified sequences</taxon>
        <taxon>metagenomes</taxon>
        <taxon>ecological metagenomes</taxon>
    </lineage>
</organism>
<feature type="region of interest" description="Disordered" evidence="1">
    <location>
        <begin position="49"/>
        <end position="70"/>
    </location>
</feature>
<evidence type="ECO:0000313" key="4">
    <source>
        <dbReference type="EMBL" id="CAB4640267.1"/>
    </source>
</evidence>
<evidence type="ECO:0000256" key="1">
    <source>
        <dbReference type="SAM" id="MobiDB-lite"/>
    </source>
</evidence>
<protein>
    <submittedName>
        <fullName evidence="3">Unannotated protein</fullName>
    </submittedName>
</protein>
<dbReference type="AlphaFoldDB" id="A0A6J6JI88"/>
<dbReference type="EMBL" id="CAEZVO010000092">
    <property type="protein sequence ID" value="CAB4636208.1"/>
    <property type="molecule type" value="Genomic_DNA"/>
</dbReference>
<keyword evidence="2" id="KW-0472">Membrane</keyword>
<accession>A0A6J6JI88</accession>
<evidence type="ECO:0000313" key="3">
    <source>
        <dbReference type="EMBL" id="CAB4636208.1"/>
    </source>
</evidence>
<name>A0A6J6JI88_9ZZZZ</name>